<organism evidence="2">
    <name type="scientific">Noctiluca scintillans</name>
    <name type="common">Sea sparkle</name>
    <name type="synonym">Red tide dinoflagellate</name>
    <dbReference type="NCBI Taxonomy" id="2966"/>
    <lineage>
        <taxon>Eukaryota</taxon>
        <taxon>Sar</taxon>
        <taxon>Alveolata</taxon>
        <taxon>Dinophyceae</taxon>
        <taxon>Noctilucales</taxon>
        <taxon>Noctilucaceae</taxon>
        <taxon>Noctiluca</taxon>
    </lineage>
</organism>
<dbReference type="AlphaFoldDB" id="A0A7S1AKQ5"/>
<keyword evidence="1" id="KW-0732">Signal</keyword>
<gene>
    <name evidence="2" type="ORF">NSCI0253_LOCUS31779</name>
</gene>
<evidence type="ECO:0000256" key="1">
    <source>
        <dbReference type="SAM" id="SignalP"/>
    </source>
</evidence>
<name>A0A7S1AKQ5_NOCSC</name>
<reference evidence="2" key="1">
    <citation type="submission" date="2021-01" db="EMBL/GenBank/DDBJ databases">
        <authorList>
            <person name="Corre E."/>
            <person name="Pelletier E."/>
            <person name="Niang G."/>
            <person name="Scheremetjew M."/>
            <person name="Finn R."/>
            <person name="Kale V."/>
            <person name="Holt S."/>
            <person name="Cochrane G."/>
            <person name="Meng A."/>
            <person name="Brown T."/>
            <person name="Cohen L."/>
        </authorList>
    </citation>
    <scope>NUCLEOTIDE SEQUENCE</scope>
</reference>
<evidence type="ECO:0000313" key="2">
    <source>
        <dbReference type="EMBL" id="CAD8857427.1"/>
    </source>
</evidence>
<protein>
    <submittedName>
        <fullName evidence="2">Uncharacterized protein</fullName>
    </submittedName>
</protein>
<feature type="signal peptide" evidence="1">
    <location>
        <begin position="1"/>
        <end position="19"/>
    </location>
</feature>
<feature type="chain" id="PRO_5030587846" evidence="1">
    <location>
        <begin position="20"/>
        <end position="525"/>
    </location>
</feature>
<proteinExistence type="predicted"/>
<accession>A0A7S1AKQ5</accession>
<dbReference type="EMBL" id="HBFQ01044845">
    <property type="protein sequence ID" value="CAD8857427.1"/>
    <property type="molecule type" value="Transcribed_RNA"/>
</dbReference>
<feature type="non-terminal residue" evidence="2">
    <location>
        <position position="1"/>
    </location>
</feature>
<sequence length="525" mass="58371">VNSFFYFFFLCVVFRGSFLREPCTVSWMAQCVSGCPRSVRLIGRSPTKENSDICGEYIQAGEHLGRVVYVSHKTGMAIRWWQAHERWVIDREGVRQSDVCVAYAAGADTVNPADPQLLWHVWDSLMMAHVPDVDIISTDAPASLSFLGRGLNRENNVVNGEYDLVGAYHGLPAYLHRNGRIAIRFNAHERRWLLSQVDETGNMCSAFTEAGCSRHPGEASLDWQFWELERRAFVPDPLAKAVVAPGMLHIVGRLLQAENARINGTYYLAGVKDKRPLYVKPGTHSVIRYSAKHDWWLIDCDGLEKPSIMTRLFHWILSGDSSAATDRCSAFAEARGTGDPCHVDLEWHVWETRRGSHISDPCVRATIAPTVVQVRGRDAGRENGDISGDYEIAGTHLGRPAYQKRGSRMAIRYWPPMQRWVIDREGMRTTDTCVAFADCPATEHPACHLVWHVYETARGCHLADLSVKVRGAPTAPSNLPVVLTPPASLAGRGSRDAAKALVAGTDLARGTERRGTKRLFGLLGA</sequence>